<dbReference type="EMBL" id="QDEB01057162">
    <property type="protein sequence ID" value="RZC36955.1"/>
    <property type="molecule type" value="Genomic_DNA"/>
</dbReference>
<dbReference type="AlphaFoldDB" id="A0A482VVR9"/>
<dbReference type="GO" id="GO:0005813">
    <property type="term" value="C:centrosome"/>
    <property type="evidence" value="ECO:0007669"/>
    <property type="project" value="TreeGrafter"/>
</dbReference>
<dbReference type="InterPro" id="IPR011990">
    <property type="entry name" value="TPR-like_helical_dom_sf"/>
</dbReference>
<dbReference type="InterPro" id="IPR043195">
    <property type="entry name" value="TTC12"/>
</dbReference>
<dbReference type="Gene3D" id="1.25.40.10">
    <property type="entry name" value="Tetratricopeptide repeat domain"/>
    <property type="match status" value="1"/>
</dbReference>
<protein>
    <submittedName>
        <fullName evidence="2">Tetratricopeptide repeat protein 12-like</fullName>
    </submittedName>
</protein>
<dbReference type="Pfam" id="PF00515">
    <property type="entry name" value="TPR_1"/>
    <property type="match status" value="1"/>
</dbReference>
<proteinExistence type="predicted"/>
<organism evidence="2 3">
    <name type="scientific">Asbolus verrucosus</name>
    <name type="common">Desert ironclad beetle</name>
    <dbReference type="NCBI Taxonomy" id="1661398"/>
    <lineage>
        <taxon>Eukaryota</taxon>
        <taxon>Metazoa</taxon>
        <taxon>Ecdysozoa</taxon>
        <taxon>Arthropoda</taxon>
        <taxon>Hexapoda</taxon>
        <taxon>Insecta</taxon>
        <taxon>Pterygota</taxon>
        <taxon>Neoptera</taxon>
        <taxon>Endopterygota</taxon>
        <taxon>Coleoptera</taxon>
        <taxon>Polyphaga</taxon>
        <taxon>Cucujiformia</taxon>
        <taxon>Tenebrionidae</taxon>
        <taxon>Pimeliinae</taxon>
        <taxon>Asbolus</taxon>
    </lineage>
</organism>
<sequence>ELDEEFSNFMYKVNQVSSIVQKLASNDKELQEIGDLEAKQYLGETDNEKYAKLNENSLDLKVKSNRTVINKKALLLNENPSTMSQEAFMEEISKDADRRYKDKLRRKERMETFKKQATLAFRRGEFEKALSLYNKAIEQIKDSCMLYSNRAVTCINLKLYDKAIEDCKMALRLNENSLRARLLMAKAHYLSENLEGFEEVIEESKERNRDEIEFIEGKFGRNHI</sequence>
<gene>
    <name evidence="2" type="ORF">BDFB_013486</name>
</gene>
<evidence type="ECO:0000313" key="3">
    <source>
        <dbReference type="Proteomes" id="UP000292052"/>
    </source>
</evidence>
<dbReference type="PANTHER" id="PTHR46540">
    <property type="entry name" value="TETRATRICOPEPTIDE REPEAT PROTEIN 12"/>
    <property type="match status" value="1"/>
</dbReference>
<evidence type="ECO:0000313" key="2">
    <source>
        <dbReference type="EMBL" id="RZC36955.1"/>
    </source>
</evidence>
<dbReference type="GO" id="GO:0070286">
    <property type="term" value="P:axonemal dynein complex assembly"/>
    <property type="evidence" value="ECO:0007669"/>
    <property type="project" value="TreeGrafter"/>
</dbReference>
<keyword evidence="1" id="KW-0802">TPR repeat</keyword>
<dbReference type="InterPro" id="IPR019734">
    <property type="entry name" value="TPR_rpt"/>
</dbReference>
<dbReference type="Proteomes" id="UP000292052">
    <property type="component" value="Unassembled WGS sequence"/>
</dbReference>
<reference evidence="2 3" key="1">
    <citation type="submission" date="2017-03" db="EMBL/GenBank/DDBJ databases">
        <title>Genome of the blue death feigning beetle - Asbolus verrucosus.</title>
        <authorList>
            <person name="Rider S.D."/>
        </authorList>
    </citation>
    <scope>NUCLEOTIDE SEQUENCE [LARGE SCALE GENOMIC DNA]</scope>
    <source>
        <strain evidence="2">Butters</strain>
        <tissue evidence="2">Head and leg muscle</tissue>
    </source>
</reference>
<dbReference type="STRING" id="1661398.A0A482VVR9"/>
<dbReference type="SMART" id="SM00028">
    <property type="entry name" value="TPR"/>
    <property type="match status" value="2"/>
</dbReference>
<comment type="caution">
    <text evidence="2">The sequence shown here is derived from an EMBL/GenBank/DDBJ whole genome shotgun (WGS) entry which is preliminary data.</text>
</comment>
<dbReference type="SUPFAM" id="SSF48452">
    <property type="entry name" value="TPR-like"/>
    <property type="match status" value="1"/>
</dbReference>
<name>A0A482VVR9_ASBVE</name>
<accession>A0A482VVR9</accession>
<evidence type="ECO:0000256" key="1">
    <source>
        <dbReference type="PROSITE-ProRule" id="PRU00339"/>
    </source>
</evidence>
<dbReference type="GO" id="GO:0005737">
    <property type="term" value="C:cytoplasm"/>
    <property type="evidence" value="ECO:0007669"/>
    <property type="project" value="TreeGrafter"/>
</dbReference>
<dbReference type="GO" id="GO:0007288">
    <property type="term" value="P:sperm axoneme assembly"/>
    <property type="evidence" value="ECO:0007669"/>
    <property type="project" value="TreeGrafter"/>
</dbReference>
<dbReference type="PROSITE" id="PS50005">
    <property type="entry name" value="TPR"/>
    <property type="match status" value="1"/>
</dbReference>
<keyword evidence="3" id="KW-1185">Reference proteome</keyword>
<feature type="non-terminal residue" evidence="2">
    <location>
        <position position="1"/>
    </location>
</feature>
<feature type="repeat" description="TPR" evidence="1">
    <location>
        <begin position="110"/>
        <end position="143"/>
    </location>
</feature>
<dbReference type="OrthoDB" id="2017782at2759"/>
<dbReference type="PANTHER" id="PTHR46540:SF1">
    <property type="entry name" value="TETRATRICOPEPTIDE REPEAT PROTEIN 12"/>
    <property type="match status" value="1"/>
</dbReference>